<dbReference type="InterPro" id="IPR002104">
    <property type="entry name" value="Integrase_catalytic"/>
</dbReference>
<evidence type="ECO:0000313" key="9">
    <source>
        <dbReference type="Proteomes" id="UP000715441"/>
    </source>
</evidence>
<dbReference type="EMBL" id="JAAXLS010000012">
    <property type="protein sequence ID" value="NKQ54995.1"/>
    <property type="molecule type" value="Genomic_DNA"/>
</dbReference>
<dbReference type="Proteomes" id="UP000715441">
    <property type="component" value="Unassembled WGS sequence"/>
</dbReference>
<dbReference type="InterPro" id="IPR050090">
    <property type="entry name" value="Tyrosine_recombinase_XerCD"/>
</dbReference>
<evidence type="ECO:0000256" key="4">
    <source>
        <dbReference type="PROSITE-ProRule" id="PRU01248"/>
    </source>
</evidence>
<evidence type="ECO:0000313" key="8">
    <source>
        <dbReference type="EMBL" id="NKQ54995.1"/>
    </source>
</evidence>
<proteinExistence type="predicted"/>
<dbReference type="InterPro" id="IPR004107">
    <property type="entry name" value="Integrase_SAM-like_N"/>
</dbReference>
<dbReference type="PROSITE" id="PS51900">
    <property type="entry name" value="CB"/>
    <property type="match status" value="1"/>
</dbReference>
<accession>A0ABX1J941</accession>
<evidence type="ECO:0000256" key="5">
    <source>
        <dbReference type="SAM" id="MobiDB-lite"/>
    </source>
</evidence>
<dbReference type="Pfam" id="PF00589">
    <property type="entry name" value="Phage_integrase"/>
    <property type="match status" value="1"/>
</dbReference>
<dbReference type="Gene3D" id="1.10.443.10">
    <property type="entry name" value="Intergrase catalytic core"/>
    <property type="match status" value="1"/>
</dbReference>
<evidence type="ECO:0000259" key="7">
    <source>
        <dbReference type="PROSITE" id="PS51900"/>
    </source>
</evidence>
<dbReference type="Gene3D" id="1.10.150.130">
    <property type="match status" value="1"/>
</dbReference>
<dbReference type="SUPFAM" id="SSF56349">
    <property type="entry name" value="DNA breaking-rejoining enzymes"/>
    <property type="match status" value="1"/>
</dbReference>
<dbReference type="InterPro" id="IPR044068">
    <property type="entry name" value="CB"/>
</dbReference>
<sequence>MARKKRAEGTRRPNGASSIYEGADRKWHGWVTMGVGDDGSPDRRHVKRSSEADVIKAVRQLEQERDSGKVRKPGRAWTVEKWLTYWVENIAAPSVRHTTMVGYRSSVYNHLIPGVGKHRIDKLQPEHLEALYRRMQETDYRPGEKPLRSGTVHLAHRTVRVALNEAVRRSHLVENPARIAKPPRIEEDEIVPFTQEEALRVINAAAATRNGARYVVALSLGLRRGEALGLKWSDLSIEWRHGCVRNSACRRKLAANECPARTGSGTLTIRRTLQQRTWQHGCSPAGSCGHRLGAHCPNRHGGGVVVSETKSRAGRRKVGVPQQVAEALEAHRAAQQRECDHAANLWEDGDWIFTNLVGRPVHPTEDHRAWKALLRTAGVRDARMHDARHTAATVLLVLGVPLPAVMELMGWSDPSVAKRYMHVTDELVAAIAEQVGGHLWAEASGDEEEGNDLTDEQRQAVREVAGTLPNNLARLLLAYLGEGGEGPSAAAASSVG</sequence>
<evidence type="ECO:0000256" key="1">
    <source>
        <dbReference type="ARBA" id="ARBA00022908"/>
    </source>
</evidence>
<evidence type="ECO:0000259" key="6">
    <source>
        <dbReference type="PROSITE" id="PS51898"/>
    </source>
</evidence>
<gene>
    <name evidence="8" type="ORF">HFP15_19105</name>
</gene>
<feature type="region of interest" description="Disordered" evidence="5">
    <location>
        <begin position="1"/>
        <end position="20"/>
    </location>
</feature>
<dbReference type="CDD" id="cd01189">
    <property type="entry name" value="INT_ICEBs1_C_like"/>
    <property type="match status" value="1"/>
</dbReference>
<keyword evidence="9" id="KW-1185">Reference proteome</keyword>
<reference evidence="8 9" key="1">
    <citation type="submission" date="2020-04" db="EMBL/GenBank/DDBJ databases">
        <title>Novel species.</title>
        <authorList>
            <person name="Teo W.F.A."/>
            <person name="Lipun K."/>
            <person name="Srisuk N."/>
            <person name="Duangmal K."/>
        </authorList>
    </citation>
    <scope>NUCLEOTIDE SEQUENCE [LARGE SCALE GENOMIC DNA]</scope>
    <source>
        <strain evidence="8 9">K13G38</strain>
    </source>
</reference>
<keyword evidence="3" id="KW-0233">DNA recombination</keyword>
<dbReference type="Pfam" id="PF14659">
    <property type="entry name" value="Phage_int_SAM_3"/>
    <property type="match status" value="1"/>
</dbReference>
<organism evidence="8 9">
    <name type="scientific">Amycolatopsis acididurans</name>
    <dbReference type="NCBI Taxonomy" id="2724524"/>
    <lineage>
        <taxon>Bacteria</taxon>
        <taxon>Bacillati</taxon>
        <taxon>Actinomycetota</taxon>
        <taxon>Actinomycetes</taxon>
        <taxon>Pseudonocardiales</taxon>
        <taxon>Pseudonocardiaceae</taxon>
        <taxon>Amycolatopsis</taxon>
    </lineage>
</organism>
<dbReference type="InterPro" id="IPR011010">
    <property type="entry name" value="DNA_brk_join_enz"/>
</dbReference>
<dbReference type="PANTHER" id="PTHR30349">
    <property type="entry name" value="PHAGE INTEGRASE-RELATED"/>
    <property type="match status" value="1"/>
</dbReference>
<dbReference type="InterPro" id="IPR013762">
    <property type="entry name" value="Integrase-like_cat_sf"/>
</dbReference>
<comment type="caution">
    <text evidence="8">The sequence shown here is derived from an EMBL/GenBank/DDBJ whole genome shotgun (WGS) entry which is preliminary data.</text>
</comment>
<feature type="domain" description="Core-binding (CB)" evidence="7">
    <location>
        <begin position="77"/>
        <end position="167"/>
    </location>
</feature>
<name>A0ABX1J941_9PSEU</name>
<dbReference type="PROSITE" id="PS51898">
    <property type="entry name" value="TYR_RECOMBINASE"/>
    <property type="match status" value="1"/>
</dbReference>
<evidence type="ECO:0000256" key="2">
    <source>
        <dbReference type="ARBA" id="ARBA00023125"/>
    </source>
</evidence>
<keyword evidence="2 4" id="KW-0238">DNA-binding</keyword>
<dbReference type="PANTHER" id="PTHR30349:SF91">
    <property type="entry name" value="INTA PROTEIN"/>
    <property type="match status" value="1"/>
</dbReference>
<dbReference type="InterPro" id="IPR010998">
    <property type="entry name" value="Integrase_recombinase_N"/>
</dbReference>
<evidence type="ECO:0000256" key="3">
    <source>
        <dbReference type="ARBA" id="ARBA00023172"/>
    </source>
</evidence>
<keyword evidence="1" id="KW-0229">DNA integration</keyword>
<feature type="domain" description="Tyr recombinase" evidence="6">
    <location>
        <begin position="188"/>
        <end position="433"/>
    </location>
</feature>
<protein>
    <submittedName>
        <fullName evidence="8">Site-specific integrase</fullName>
    </submittedName>
</protein>